<name>A0ACB9QMK1_9MYRT</name>
<reference evidence="2" key="1">
    <citation type="journal article" date="2023" name="Front. Plant Sci.">
        <title>Chromosomal-level genome assembly of Melastoma candidum provides insights into trichome evolution.</title>
        <authorList>
            <person name="Zhong Y."/>
            <person name="Wu W."/>
            <person name="Sun C."/>
            <person name="Zou P."/>
            <person name="Liu Y."/>
            <person name="Dai S."/>
            <person name="Zhou R."/>
        </authorList>
    </citation>
    <scope>NUCLEOTIDE SEQUENCE [LARGE SCALE GENOMIC DNA]</scope>
</reference>
<sequence length="390" mass="41919">MGDAPNYRKYGVPLYSAAYAPTCMVLQQVEKSLEGENREESKEEHVDGKKGDRCYVVLAGGGGEGRNGIPNAILLAGFDFADNLLSVEPVSRLATGSDLPYRMAVHPNGDGVVCAFPNSCRFFEWDNVKAKDSHDYGLKTSEKVLKELENVGQQLALAFNHDGSLLAVGGEDGKLRIFKWPSMDIILDEDQAHSSVKDLDFSLDGKFVVSLGDSGPCRIWDVASSASVASLAKETGEKFGFCRFSTSIDGSSMLYTTAITGRGSSIITWNASSWKRMSAKQLVRDSINAFSVSSDGKLLALGTGDGDILIVNSANMKAEMTIKKAHLGFVTALSFSPDSRAVVSVSMDSSARVTPIQFKKASGGTNLGLIILIIIVAIAIYFMKEHGLFP</sequence>
<protein>
    <submittedName>
        <fullName evidence="1">Uncharacterized protein</fullName>
    </submittedName>
</protein>
<dbReference type="EMBL" id="CM042885">
    <property type="protein sequence ID" value="KAI4367338.1"/>
    <property type="molecule type" value="Genomic_DNA"/>
</dbReference>
<evidence type="ECO:0000313" key="2">
    <source>
        <dbReference type="Proteomes" id="UP001057402"/>
    </source>
</evidence>
<organism evidence="1 2">
    <name type="scientific">Melastoma candidum</name>
    <dbReference type="NCBI Taxonomy" id="119954"/>
    <lineage>
        <taxon>Eukaryota</taxon>
        <taxon>Viridiplantae</taxon>
        <taxon>Streptophyta</taxon>
        <taxon>Embryophyta</taxon>
        <taxon>Tracheophyta</taxon>
        <taxon>Spermatophyta</taxon>
        <taxon>Magnoliopsida</taxon>
        <taxon>eudicotyledons</taxon>
        <taxon>Gunneridae</taxon>
        <taxon>Pentapetalae</taxon>
        <taxon>rosids</taxon>
        <taxon>malvids</taxon>
        <taxon>Myrtales</taxon>
        <taxon>Melastomataceae</taxon>
        <taxon>Melastomatoideae</taxon>
        <taxon>Melastomateae</taxon>
        <taxon>Melastoma</taxon>
    </lineage>
</organism>
<comment type="caution">
    <text evidence="1">The sequence shown here is derived from an EMBL/GenBank/DDBJ whole genome shotgun (WGS) entry which is preliminary data.</text>
</comment>
<keyword evidence="2" id="KW-1185">Reference proteome</keyword>
<proteinExistence type="predicted"/>
<dbReference type="Proteomes" id="UP001057402">
    <property type="component" value="Chromosome 6"/>
</dbReference>
<accession>A0ACB9QMK1</accession>
<gene>
    <name evidence="1" type="ORF">MLD38_023086</name>
</gene>
<evidence type="ECO:0000313" key="1">
    <source>
        <dbReference type="EMBL" id="KAI4367338.1"/>
    </source>
</evidence>